<dbReference type="PROSITE" id="PS00213">
    <property type="entry name" value="LIPOCALIN"/>
    <property type="match status" value="1"/>
</dbReference>
<dbReference type="Proteomes" id="UP000224006">
    <property type="component" value="Unassembled WGS sequence"/>
</dbReference>
<evidence type="ECO:0000256" key="1">
    <source>
        <dbReference type="SAM" id="MobiDB-lite"/>
    </source>
</evidence>
<evidence type="ECO:0000313" key="2">
    <source>
        <dbReference type="EMBL" id="PFH33924.1"/>
    </source>
</evidence>
<dbReference type="VEuPathDB" id="ToxoDB:BESB_070760"/>
<dbReference type="KEGG" id="bbes:BESB_070760"/>
<name>A0A2A9M9P3_BESBE</name>
<protein>
    <submittedName>
        <fullName evidence="2">Uncharacterized protein</fullName>
    </submittedName>
</protein>
<sequence length="998" mass="109002">MYEFCTRALTPASSFTKEKAMQIHRRERLAMVGCRLFSKGWQAFGASDAEQPIDISESALPPSSLSPLVPVKPGAPLVAQGLPRNYTQRLSEAFDGRPGHGGAPNALRTEVSDFGSIPRTLIPAPRFVRSFVDAENRDFSQGRGGDGGDLTSSPERKGQEEDEEAGDISILGRVGQNAEINGEYEILPDEGGEAGGRPLGRQHRSRRPAYRKRSPLASSPSLSSVATPQPGGGGERRRAAGPELSAPLFLFHMDASDSETPAFWAIGELLGENAKIRAFVLSSAETPDKAQGEWMVFETAVYSADPPLHPQPAALPPAFRPDPYVVAVRVSCSNGALDGAETGLDCGGPKCAPCSEFRSCRLPKQFPAGGYALGDCPTDGRLIHGQACTYKCPLGWREGGALGRICYDGTVLEIRRGRGCERAFELPENDVRACQFLLLEGAPEAQSSCNGLFISHIVTGMSGQRAIFWQKDLNGKLIQLYWEEGYWICGSFETDEEFGYLPDMTPQKLIQARSVPLASDDAVWSTPLGPQQTSPSPASLHCVDPLKPFQQSPRDANRCPAFLFAGWSRSDLNGYWYELFPSSSDGRPRFINEQSLVLHWTPLGYWVVGVSEDETLATALAFSPSKYPPPNGWRLWNAQKGLWEAETRVRADCVPEDDRGSTSSDFNRWPGGVSGSEENFKNARNRLFGFPAPLLDISASSHILGLPPSPSREPYGQDHSRTRAGLLQGLIAPEEGDARLGQNGDKLEALDIPKPHACPHLLLEGGVGLGERCNGVWTRPSARLHARRKKETRGVRESATARETAGEAGGGEDEDDQVSGKPNYLFKLSIDSRVLYLYNAEGQWRCTADGTTMLGFSNKGVALREGIEQQERVNGDRLIDGRTGDFPDDAEEGNWLDGMRYVSAPWKLSCFPQEKGLENKCDEVSISGFAESAEPFNGLWVRRVDSPSPSQQPRFVKQVVDSTQGGPYFPALDTELHLYRHPVGLWVIGQDTKPKPKP</sequence>
<dbReference type="OrthoDB" id="328889at2759"/>
<feature type="compositionally biased region" description="Basic residues" evidence="1">
    <location>
        <begin position="200"/>
        <end position="214"/>
    </location>
</feature>
<gene>
    <name evidence="2" type="ORF">BESB_070760</name>
</gene>
<reference evidence="2 3" key="1">
    <citation type="submission" date="2017-09" db="EMBL/GenBank/DDBJ databases">
        <title>Genome sequencing of Besnoitia besnoiti strain Bb-Ger1.</title>
        <authorList>
            <person name="Schares G."/>
            <person name="Venepally P."/>
            <person name="Lorenzi H.A."/>
        </authorList>
    </citation>
    <scope>NUCLEOTIDE SEQUENCE [LARGE SCALE GENOMIC DNA]</scope>
    <source>
        <strain evidence="2 3">Bb-Ger1</strain>
    </source>
</reference>
<proteinExistence type="predicted"/>
<evidence type="ECO:0000313" key="3">
    <source>
        <dbReference type="Proteomes" id="UP000224006"/>
    </source>
</evidence>
<dbReference type="EMBL" id="NWUJ01000007">
    <property type="protein sequence ID" value="PFH33924.1"/>
    <property type="molecule type" value="Genomic_DNA"/>
</dbReference>
<dbReference type="InterPro" id="IPR022272">
    <property type="entry name" value="Lipocalin_CS"/>
</dbReference>
<accession>A0A2A9M9P3</accession>
<feature type="region of interest" description="Disordered" evidence="1">
    <location>
        <begin position="784"/>
        <end position="818"/>
    </location>
</feature>
<keyword evidence="3" id="KW-1185">Reference proteome</keyword>
<dbReference type="GeneID" id="40312002"/>
<organism evidence="2 3">
    <name type="scientific">Besnoitia besnoiti</name>
    <name type="common">Apicomplexan protozoan</name>
    <dbReference type="NCBI Taxonomy" id="94643"/>
    <lineage>
        <taxon>Eukaryota</taxon>
        <taxon>Sar</taxon>
        <taxon>Alveolata</taxon>
        <taxon>Apicomplexa</taxon>
        <taxon>Conoidasida</taxon>
        <taxon>Coccidia</taxon>
        <taxon>Eucoccidiorida</taxon>
        <taxon>Eimeriorina</taxon>
        <taxon>Sarcocystidae</taxon>
        <taxon>Besnoitia</taxon>
    </lineage>
</organism>
<dbReference type="AlphaFoldDB" id="A0A2A9M9P3"/>
<comment type="caution">
    <text evidence="2">The sequence shown here is derived from an EMBL/GenBank/DDBJ whole genome shotgun (WGS) entry which is preliminary data.</text>
</comment>
<feature type="region of interest" description="Disordered" evidence="1">
    <location>
        <begin position="137"/>
        <end position="240"/>
    </location>
</feature>
<dbReference type="RefSeq" id="XP_029217933.1">
    <property type="nucleotide sequence ID" value="XM_029365449.1"/>
</dbReference>
<feature type="compositionally biased region" description="Low complexity" evidence="1">
    <location>
        <begin position="215"/>
        <end position="224"/>
    </location>
</feature>